<evidence type="ECO:0000313" key="7">
    <source>
        <dbReference type="Proteomes" id="UP001149607"/>
    </source>
</evidence>
<evidence type="ECO:0000256" key="2">
    <source>
        <dbReference type="ARBA" id="ARBA00023239"/>
    </source>
</evidence>
<dbReference type="InterPro" id="IPR029062">
    <property type="entry name" value="Class_I_gatase-like"/>
</dbReference>
<reference evidence="6" key="2">
    <citation type="submission" date="2024-02" db="EMBL/GenBank/DDBJ databases">
        <title>Neisseria leonii sp. nov.</title>
        <authorList>
            <person name="Boutroux M."/>
            <person name="Favre-Rochex S."/>
            <person name="Gorgette O."/>
            <person name="Touak G."/>
            <person name="Muhle E."/>
            <person name="Chesneau O."/>
            <person name="Clermont D."/>
            <person name="Rahi P."/>
        </authorList>
    </citation>
    <scope>NUCLEOTIDE SEQUENCE</scope>
    <source>
        <strain evidence="6">51.81</strain>
    </source>
</reference>
<keyword evidence="7" id="KW-1185">Reference proteome</keyword>
<gene>
    <name evidence="5" type="ORF">ORY91_000176</name>
    <name evidence="6" type="ORF">V9W64_00245</name>
</gene>
<dbReference type="Pfam" id="PF01965">
    <property type="entry name" value="DJ-1_PfpI"/>
    <property type="match status" value="1"/>
</dbReference>
<protein>
    <submittedName>
        <fullName evidence="5">Type 1 glutamine amidotransferase domain-containing protein</fullName>
    </submittedName>
</protein>
<dbReference type="Gene3D" id="3.40.50.880">
    <property type="match status" value="1"/>
</dbReference>
<dbReference type="PANTHER" id="PTHR48094">
    <property type="entry name" value="PROTEIN/NUCLEIC ACID DEGLYCASE DJ-1-RELATED"/>
    <property type="match status" value="1"/>
</dbReference>
<organism evidence="5">
    <name type="scientific">Neisseria leonii</name>
    <dbReference type="NCBI Taxonomy" id="2995413"/>
    <lineage>
        <taxon>Bacteria</taxon>
        <taxon>Pseudomonadati</taxon>
        <taxon>Pseudomonadota</taxon>
        <taxon>Betaproteobacteria</taxon>
        <taxon>Neisseriales</taxon>
        <taxon>Neisseriaceae</taxon>
        <taxon>Neisseria</taxon>
    </lineage>
</organism>
<comment type="similarity">
    <text evidence="3">Belongs to the peptidase C56 family. HSP31-like subfamily.</text>
</comment>
<evidence type="ECO:0000313" key="6">
    <source>
        <dbReference type="EMBL" id="WWY03228.1"/>
    </source>
</evidence>
<evidence type="ECO:0000259" key="4">
    <source>
        <dbReference type="Pfam" id="PF01965"/>
    </source>
</evidence>
<evidence type="ECO:0000313" key="5">
    <source>
        <dbReference type="EMBL" id="MDD9326808.1"/>
    </source>
</evidence>
<proteinExistence type="inferred from homology"/>
<dbReference type="EMBL" id="JAPQFL010000001">
    <property type="protein sequence ID" value="MDD9326808.1"/>
    <property type="molecule type" value="Genomic_DNA"/>
</dbReference>
<keyword evidence="1" id="KW-0346">Stress response</keyword>
<keyword evidence="5" id="KW-0315">Glutamine amidotransferase</keyword>
<dbReference type="EMBL" id="CP146598">
    <property type="protein sequence ID" value="WWY03228.1"/>
    <property type="molecule type" value="Genomic_DNA"/>
</dbReference>
<evidence type="ECO:0000256" key="1">
    <source>
        <dbReference type="ARBA" id="ARBA00023016"/>
    </source>
</evidence>
<keyword evidence="2" id="KW-0456">Lyase</keyword>
<reference evidence="5" key="1">
    <citation type="submission" date="2022-10" db="EMBL/GenBank/DDBJ databases">
        <authorList>
            <person name="Boutroux M."/>
        </authorList>
    </citation>
    <scope>NUCLEOTIDE SEQUENCE</scope>
    <source>
        <strain evidence="5">51.81</strain>
    </source>
</reference>
<dbReference type="PANTHER" id="PTHR48094:SF11">
    <property type="entry name" value="GLUTATHIONE-INDEPENDENT GLYOXALASE HSP31-RELATED"/>
    <property type="match status" value="1"/>
</dbReference>
<dbReference type="Proteomes" id="UP001149607">
    <property type="component" value="Chromosome"/>
</dbReference>
<dbReference type="GO" id="GO:0005737">
    <property type="term" value="C:cytoplasm"/>
    <property type="evidence" value="ECO:0007669"/>
    <property type="project" value="TreeGrafter"/>
</dbReference>
<dbReference type="GO" id="GO:0019172">
    <property type="term" value="F:glyoxalase III activity"/>
    <property type="evidence" value="ECO:0007669"/>
    <property type="project" value="TreeGrafter"/>
</dbReference>
<dbReference type="AlphaFoldDB" id="A0A9X4DZN5"/>
<dbReference type="RefSeq" id="WP_274584153.1">
    <property type="nucleotide sequence ID" value="NZ_CP145811.1"/>
</dbReference>
<dbReference type="InterPro" id="IPR050325">
    <property type="entry name" value="Prot/Nucl_acid_deglycase"/>
</dbReference>
<dbReference type="InterPro" id="IPR002818">
    <property type="entry name" value="DJ-1/PfpI"/>
</dbReference>
<feature type="domain" description="DJ-1/PfpI" evidence="4">
    <location>
        <begin position="26"/>
        <end position="223"/>
    </location>
</feature>
<name>A0A9X4DZN5_9NEIS</name>
<dbReference type="SUPFAM" id="SSF52317">
    <property type="entry name" value="Class I glutamine amidotransferase-like"/>
    <property type="match status" value="1"/>
</dbReference>
<accession>A0A9X4DZN5</accession>
<evidence type="ECO:0000256" key="3">
    <source>
        <dbReference type="ARBA" id="ARBA00038493"/>
    </source>
</evidence>
<sequence length="228" mass="24985">MAHLLAIVTNQETYQTRPIKTGLWLSELTHLYSHAKQHGHQVSIASPKGGQTPLDPESLKPFLLDKVSKTLLNDADFMQLLATTRPLDAIQAADFDGIYLTGGHGTMFDFPDNADLQKLIAEFYESGKLVSAVCHGVGGLLNVKLSDGTFLVKNKTLTGCSWTEEIVALRKNDVPFDLEDQLKQRGAEYQKSWLPLAPKVCVDGQLLTGQNPFSSKALAEAVMAYLAK</sequence>
<dbReference type="CDD" id="cd03141">
    <property type="entry name" value="GATase1_Hsp31_like"/>
    <property type="match status" value="1"/>
</dbReference>
<dbReference type="GO" id="GO:0019243">
    <property type="term" value="P:methylglyoxal catabolic process to D-lactate via S-lactoyl-glutathione"/>
    <property type="evidence" value="ECO:0007669"/>
    <property type="project" value="TreeGrafter"/>
</dbReference>